<feature type="region of interest" description="Disordered" evidence="7">
    <location>
        <begin position="407"/>
        <end position="438"/>
    </location>
</feature>
<dbReference type="Pfam" id="PF00226">
    <property type="entry name" value="DnaJ"/>
    <property type="match status" value="1"/>
</dbReference>
<dbReference type="PRINTS" id="PR00625">
    <property type="entry name" value="JDOMAIN"/>
</dbReference>
<evidence type="ECO:0000259" key="11">
    <source>
        <dbReference type="PROSITE" id="PS50090"/>
    </source>
</evidence>
<feature type="compositionally biased region" description="Low complexity" evidence="7">
    <location>
        <begin position="253"/>
        <end position="266"/>
    </location>
</feature>
<evidence type="ECO:0000259" key="12">
    <source>
        <dbReference type="PROSITE" id="PS51293"/>
    </source>
</evidence>
<feature type="domain" description="SANT" evidence="12">
    <location>
        <begin position="351"/>
        <end position="406"/>
    </location>
</feature>
<dbReference type="SMART" id="SM00271">
    <property type="entry name" value="DnaJ"/>
    <property type="match status" value="1"/>
</dbReference>
<gene>
    <name evidence="13" type="ORF">NQ315_009541</name>
</gene>
<evidence type="ECO:0000256" key="7">
    <source>
        <dbReference type="SAM" id="MobiDB-lite"/>
    </source>
</evidence>
<comment type="caution">
    <text evidence="13">The sequence shown here is derived from an EMBL/GenBank/DDBJ whole genome shotgun (WGS) entry which is preliminary data.</text>
</comment>
<keyword evidence="14" id="KW-1185">Reference proteome</keyword>
<evidence type="ECO:0000256" key="9">
    <source>
        <dbReference type="SAM" id="SignalP"/>
    </source>
</evidence>
<dbReference type="InterPro" id="IPR001623">
    <property type="entry name" value="DnaJ_domain"/>
</dbReference>
<sequence>MRLLFILCIVYNLNFTYGWDSEQLEVFDVVDEVKQNFYELLNISKDASSAEIRSAFRGLSLKLHPDKNLEEDTSEQFRNLVSVYEVLRSPSKRKYYDDVLVNGLPNWRSGLFYYRYVRKMGMTEAVIILFIICTVGQYLVNWGAYFEKKFTIQEQLRSKRKQGRKAKTEVEPEIILPKPSIRDTLPIQIPRLIWHTILSVPMALGMIKTAVEQKIEEVNRPPTPEPEPVPTRIKTVRKRNKFVVPEGPNFEIPSTNTNTETGTSSTSPPPMSGGLWTDDDLAELIRLVKKYPQGSSRRWESIAEALGRSVPEVTYMSNKMKENGYKMPSEQEEEVQVKVKQKTKKEVDTSDEVKNWNQIHQRALEDALARFPKGCTDRWDRIAEHVPDKSKEECMLRFRYLAENLKKQRQPVDKTEKTEENIDIGVKSEDKDFVQDDV</sequence>
<name>A0AAV8WGN5_9CUCU</name>
<dbReference type="PANTHER" id="PTHR44653">
    <property type="entry name" value="DNAJ HOMOLOG SUBFAMILY C MEMBER 1"/>
    <property type="match status" value="1"/>
</dbReference>
<feature type="domain" description="J" evidence="10">
    <location>
        <begin position="36"/>
        <end position="100"/>
    </location>
</feature>
<reference evidence="13 14" key="1">
    <citation type="journal article" date="2023" name="Insect Mol. Biol.">
        <title>Genome sequencing provides insights into the evolution of gene families encoding plant cell wall-degrading enzymes in longhorned beetles.</title>
        <authorList>
            <person name="Shin N.R."/>
            <person name="Okamura Y."/>
            <person name="Kirsch R."/>
            <person name="Pauchet Y."/>
        </authorList>
    </citation>
    <scope>NUCLEOTIDE SEQUENCE [LARGE SCALE GENOMIC DNA]</scope>
    <source>
        <strain evidence="13">EAD_L_NR</strain>
    </source>
</reference>
<feature type="domain" description="Myb-like" evidence="11">
    <location>
        <begin position="355"/>
        <end position="402"/>
    </location>
</feature>
<dbReference type="SUPFAM" id="SSF46689">
    <property type="entry name" value="Homeodomain-like"/>
    <property type="match status" value="2"/>
</dbReference>
<comment type="subcellular location">
    <subcellularLocation>
        <location evidence="6">Endomembrane system</location>
        <topology evidence="6">Single-pass membrane protein</topology>
    </subcellularLocation>
    <subcellularLocation>
        <location evidence="1">Nucleus</location>
    </subcellularLocation>
</comment>
<dbReference type="PROSITE" id="PS50090">
    <property type="entry name" value="MYB_LIKE"/>
    <property type="match status" value="2"/>
</dbReference>
<accession>A0AAV8WGN5</accession>
<feature type="transmembrane region" description="Helical" evidence="8">
    <location>
        <begin position="125"/>
        <end position="145"/>
    </location>
</feature>
<evidence type="ECO:0000256" key="8">
    <source>
        <dbReference type="SAM" id="Phobius"/>
    </source>
</evidence>
<dbReference type="CDD" id="cd06257">
    <property type="entry name" value="DnaJ"/>
    <property type="match status" value="1"/>
</dbReference>
<evidence type="ECO:0000313" key="14">
    <source>
        <dbReference type="Proteomes" id="UP001159042"/>
    </source>
</evidence>
<dbReference type="SUPFAM" id="SSF46565">
    <property type="entry name" value="Chaperone J-domain"/>
    <property type="match status" value="1"/>
</dbReference>
<organism evidence="13 14">
    <name type="scientific">Exocentrus adspersus</name>
    <dbReference type="NCBI Taxonomy" id="1586481"/>
    <lineage>
        <taxon>Eukaryota</taxon>
        <taxon>Metazoa</taxon>
        <taxon>Ecdysozoa</taxon>
        <taxon>Arthropoda</taxon>
        <taxon>Hexapoda</taxon>
        <taxon>Insecta</taxon>
        <taxon>Pterygota</taxon>
        <taxon>Neoptera</taxon>
        <taxon>Endopterygota</taxon>
        <taxon>Coleoptera</taxon>
        <taxon>Polyphaga</taxon>
        <taxon>Cucujiformia</taxon>
        <taxon>Chrysomeloidea</taxon>
        <taxon>Cerambycidae</taxon>
        <taxon>Lamiinae</taxon>
        <taxon>Acanthocinini</taxon>
        <taxon>Exocentrus</taxon>
    </lineage>
</organism>
<dbReference type="InterPro" id="IPR036869">
    <property type="entry name" value="J_dom_sf"/>
</dbReference>
<evidence type="ECO:0000313" key="13">
    <source>
        <dbReference type="EMBL" id="KAJ8925694.1"/>
    </source>
</evidence>
<dbReference type="Pfam" id="PF23082">
    <property type="entry name" value="Myb_DNA-binding_2"/>
    <property type="match status" value="1"/>
</dbReference>
<evidence type="ECO:0000256" key="3">
    <source>
        <dbReference type="ARBA" id="ARBA00022729"/>
    </source>
</evidence>
<dbReference type="InterPro" id="IPR001005">
    <property type="entry name" value="SANT/Myb"/>
</dbReference>
<dbReference type="SMART" id="SM00717">
    <property type="entry name" value="SANT"/>
    <property type="match status" value="2"/>
</dbReference>
<keyword evidence="3 9" id="KW-0732">Signal</keyword>
<dbReference type="GO" id="GO:0005634">
    <property type="term" value="C:nucleus"/>
    <property type="evidence" value="ECO:0007669"/>
    <property type="project" value="UniProtKB-SubCell"/>
</dbReference>
<dbReference type="EMBL" id="JANEYG010000001">
    <property type="protein sequence ID" value="KAJ8925694.1"/>
    <property type="molecule type" value="Genomic_DNA"/>
</dbReference>
<evidence type="ECO:0000256" key="5">
    <source>
        <dbReference type="ARBA" id="ARBA00023136"/>
    </source>
</evidence>
<dbReference type="Pfam" id="PF00249">
    <property type="entry name" value="Myb_DNA-binding"/>
    <property type="match status" value="1"/>
</dbReference>
<dbReference type="GO" id="GO:0012505">
    <property type="term" value="C:endomembrane system"/>
    <property type="evidence" value="ECO:0007669"/>
    <property type="project" value="UniProtKB-SubCell"/>
</dbReference>
<evidence type="ECO:0000256" key="6">
    <source>
        <dbReference type="ARBA" id="ARBA00037847"/>
    </source>
</evidence>
<keyword evidence="5 8" id="KW-0472">Membrane</keyword>
<dbReference type="AlphaFoldDB" id="A0AAV8WGN5"/>
<proteinExistence type="predicted"/>
<dbReference type="PROSITE" id="PS50076">
    <property type="entry name" value="DNAJ_2"/>
    <property type="match status" value="1"/>
</dbReference>
<feature type="region of interest" description="Disordered" evidence="7">
    <location>
        <begin position="245"/>
        <end position="274"/>
    </location>
</feature>
<keyword evidence="2 8" id="KW-0812">Transmembrane</keyword>
<evidence type="ECO:0000256" key="4">
    <source>
        <dbReference type="ARBA" id="ARBA00022989"/>
    </source>
</evidence>
<dbReference type="Gene3D" id="1.10.10.60">
    <property type="entry name" value="Homeodomain-like"/>
    <property type="match status" value="2"/>
</dbReference>
<keyword evidence="4 8" id="KW-1133">Transmembrane helix</keyword>
<dbReference type="InterPro" id="IPR017884">
    <property type="entry name" value="SANT_dom"/>
</dbReference>
<evidence type="ECO:0000256" key="2">
    <source>
        <dbReference type="ARBA" id="ARBA00022692"/>
    </source>
</evidence>
<feature type="signal peptide" evidence="9">
    <location>
        <begin position="1"/>
        <end position="18"/>
    </location>
</feature>
<dbReference type="PANTHER" id="PTHR44653:SF2">
    <property type="entry name" value="DNAJ HOMOLOG SUBFAMILY C MEMBER 1"/>
    <property type="match status" value="1"/>
</dbReference>
<evidence type="ECO:0000256" key="1">
    <source>
        <dbReference type="ARBA" id="ARBA00004123"/>
    </source>
</evidence>
<dbReference type="PROSITE" id="PS51293">
    <property type="entry name" value="SANT"/>
    <property type="match status" value="1"/>
</dbReference>
<dbReference type="InterPro" id="IPR052606">
    <property type="entry name" value="DnaJ_domain_protein"/>
</dbReference>
<protein>
    <submittedName>
        <fullName evidence="13">Uncharacterized protein</fullName>
    </submittedName>
</protein>
<dbReference type="InterPro" id="IPR009057">
    <property type="entry name" value="Homeodomain-like_sf"/>
</dbReference>
<dbReference type="Proteomes" id="UP001159042">
    <property type="component" value="Unassembled WGS sequence"/>
</dbReference>
<dbReference type="CDD" id="cd00167">
    <property type="entry name" value="SANT"/>
    <property type="match status" value="2"/>
</dbReference>
<feature type="chain" id="PRO_5043529935" evidence="9">
    <location>
        <begin position="19"/>
        <end position="438"/>
    </location>
</feature>
<dbReference type="Gene3D" id="1.10.287.110">
    <property type="entry name" value="DnaJ domain"/>
    <property type="match status" value="1"/>
</dbReference>
<evidence type="ECO:0000259" key="10">
    <source>
        <dbReference type="PROSITE" id="PS50076"/>
    </source>
</evidence>
<feature type="domain" description="Myb-like" evidence="11">
    <location>
        <begin position="268"/>
        <end position="309"/>
    </location>
</feature>